<evidence type="ECO:0000259" key="8">
    <source>
        <dbReference type="Pfam" id="PF08468"/>
    </source>
</evidence>
<dbReference type="EC" id="2.1.1.172" evidence="6"/>
<sequence>MMTSESLVLLRNKEYFTEGNWVIVNPMDSAIFYELDENIKGFHQFYDIYEEAYAADFTRHEFNTHITDTSFNGAIIYMPKVKKHLLMLLENLAHVLKPGGQIFIVGHNKSGIKSCAKQLETVCENINKVDSAKHCGLFVGTVNATKPHFNIDDYLTQQTYQLGEHQWEVCGLPSVFSQDALDPGTKLLLENLPKDVGSDVLDFACGAGVIAAFVGMRHPNVRLVLSDVSSLALYSAQKTLAANNISGEVVASNGLSNVAGNFTHIITNPPFHTGIRTDYGIVAEFLAQANSHLVNQGRLLIVANSFLNYAQAIENHFTNVHTVAKNNKFVIYTSVKAK</sequence>
<dbReference type="InterPro" id="IPR046977">
    <property type="entry name" value="RsmC/RlmG"/>
</dbReference>
<keyword evidence="2 6" id="KW-0698">rRNA processing</keyword>
<comment type="catalytic activity">
    <reaction evidence="6">
        <text>guanosine(1207) in 16S rRNA + S-adenosyl-L-methionine = N(2)-methylguanosine(1207) in 16S rRNA + S-adenosyl-L-homocysteine + H(+)</text>
        <dbReference type="Rhea" id="RHEA:42736"/>
        <dbReference type="Rhea" id="RHEA-COMP:10213"/>
        <dbReference type="Rhea" id="RHEA-COMP:10214"/>
        <dbReference type="ChEBI" id="CHEBI:15378"/>
        <dbReference type="ChEBI" id="CHEBI:57856"/>
        <dbReference type="ChEBI" id="CHEBI:59789"/>
        <dbReference type="ChEBI" id="CHEBI:74269"/>
        <dbReference type="ChEBI" id="CHEBI:74481"/>
        <dbReference type="EC" id="2.1.1.172"/>
    </reaction>
</comment>
<dbReference type="SUPFAM" id="SSF53335">
    <property type="entry name" value="S-adenosyl-L-methionine-dependent methyltransferases"/>
    <property type="match status" value="2"/>
</dbReference>
<comment type="subunit">
    <text evidence="6">Monomer.</text>
</comment>
<keyword evidence="3 6" id="KW-0489">Methyltransferase</keyword>
<keyword evidence="10" id="KW-1185">Reference proteome</keyword>
<dbReference type="EMBL" id="JANATA010000005">
    <property type="protein sequence ID" value="MCP3428194.1"/>
    <property type="molecule type" value="Genomic_DNA"/>
</dbReference>
<dbReference type="HAMAP" id="MF_01862">
    <property type="entry name" value="16SrRNA_methyltr_C"/>
    <property type="match status" value="1"/>
</dbReference>
<evidence type="ECO:0000256" key="4">
    <source>
        <dbReference type="ARBA" id="ARBA00022679"/>
    </source>
</evidence>
<dbReference type="PANTHER" id="PTHR47816">
    <property type="entry name" value="RIBOSOMAL RNA SMALL SUBUNIT METHYLTRANSFERASE C"/>
    <property type="match status" value="1"/>
</dbReference>
<dbReference type="GO" id="GO:0005737">
    <property type="term" value="C:cytoplasm"/>
    <property type="evidence" value="ECO:0007669"/>
    <property type="project" value="UniProtKB-SubCell"/>
</dbReference>
<organism evidence="9 10">
    <name type="scientific">Opacimonas viscosa</name>
    <dbReference type="NCBI Taxonomy" id="2961944"/>
    <lineage>
        <taxon>Bacteria</taxon>
        <taxon>Pseudomonadati</taxon>
        <taxon>Pseudomonadota</taxon>
        <taxon>Gammaproteobacteria</taxon>
        <taxon>Alteromonadales</taxon>
        <taxon>Alteromonadaceae</taxon>
        <taxon>Opacimonas</taxon>
    </lineage>
</organism>
<gene>
    <name evidence="6" type="primary">rsmC</name>
    <name evidence="9" type="ORF">NLF92_04470</name>
</gene>
<accession>A0AA41WX72</accession>
<keyword evidence="5 6" id="KW-0949">S-adenosyl-L-methionine</keyword>
<evidence type="ECO:0000256" key="5">
    <source>
        <dbReference type="ARBA" id="ARBA00022691"/>
    </source>
</evidence>
<evidence type="ECO:0000256" key="3">
    <source>
        <dbReference type="ARBA" id="ARBA00022603"/>
    </source>
</evidence>
<comment type="subcellular location">
    <subcellularLocation>
        <location evidence="6">Cytoplasm</location>
    </subcellularLocation>
</comment>
<dbReference type="Pfam" id="PF08468">
    <property type="entry name" value="MTS_N"/>
    <property type="match status" value="1"/>
</dbReference>
<feature type="domain" description="Methyltransferase small" evidence="7">
    <location>
        <begin position="167"/>
        <end position="332"/>
    </location>
</feature>
<dbReference type="InterPro" id="IPR013675">
    <property type="entry name" value="Mtase_sm_N"/>
</dbReference>
<evidence type="ECO:0000313" key="10">
    <source>
        <dbReference type="Proteomes" id="UP001165413"/>
    </source>
</evidence>
<reference evidence="9" key="1">
    <citation type="submission" date="2022-07" db="EMBL/GenBank/DDBJ databases">
        <title>Characterization of the Novel Bacterium Alteromonas immobilis LMIT006 and Alteromonas gregis LMIT007.</title>
        <authorList>
            <person name="Lin X."/>
        </authorList>
    </citation>
    <scope>NUCLEOTIDE SEQUENCE</scope>
    <source>
        <strain evidence="9">LMIT007</strain>
    </source>
</reference>
<name>A0AA41WX72_9ALTE</name>
<keyword evidence="4 6" id="KW-0808">Transferase</keyword>
<protein>
    <recommendedName>
        <fullName evidence="6">Ribosomal RNA small subunit methyltransferase C</fullName>
        <ecNumber evidence="6">2.1.1.172</ecNumber>
    </recommendedName>
    <alternativeName>
        <fullName evidence="6">16S rRNA m2G1207 methyltransferase</fullName>
    </alternativeName>
    <alternativeName>
        <fullName evidence="6">rRNA (guanine-N(2)-)-methyltransferase RsmC</fullName>
    </alternativeName>
</protein>
<evidence type="ECO:0000313" key="9">
    <source>
        <dbReference type="EMBL" id="MCP3428194.1"/>
    </source>
</evidence>
<evidence type="ECO:0000259" key="7">
    <source>
        <dbReference type="Pfam" id="PF05175"/>
    </source>
</evidence>
<dbReference type="AlphaFoldDB" id="A0AA41WX72"/>
<feature type="domain" description="Methyltransferase small N-terminal" evidence="8">
    <location>
        <begin position="6"/>
        <end position="156"/>
    </location>
</feature>
<dbReference type="InterPro" id="IPR007848">
    <property type="entry name" value="Small_mtfrase_dom"/>
</dbReference>
<comment type="function">
    <text evidence="6">Specifically methylates the guanine in position 1207 of 16S rRNA in the 30S particle.</text>
</comment>
<dbReference type="Proteomes" id="UP001165413">
    <property type="component" value="Unassembled WGS sequence"/>
</dbReference>
<dbReference type="PANTHER" id="PTHR47816:SF4">
    <property type="entry name" value="RIBOSOMAL RNA SMALL SUBUNIT METHYLTRANSFERASE C"/>
    <property type="match status" value="1"/>
</dbReference>
<evidence type="ECO:0000256" key="1">
    <source>
        <dbReference type="ARBA" id="ARBA00022490"/>
    </source>
</evidence>
<comment type="similarity">
    <text evidence="6">Belongs to the methyltransferase superfamily. RsmC family.</text>
</comment>
<evidence type="ECO:0000256" key="6">
    <source>
        <dbReference type="HAMAP-Rule" id="MF_01862"/>
    </source>
</evidence>
<dbReference type="InterPro" id="IPR023543">
    <property type="entry name" value="rRNA_ssu_MeTfrase_C"/>
</dbReference>
<dbReference type="CDD" id="cd02440">
    <property type="entry name" value="AdoMet_MTases"/>
    <property type="match status" value="1"/>
</dbReference>
<dbReference type="InterPro" id="IPR029063">
    <property type="entry name" value="SAM-dependent_MTases_sf"/>
</dbReference>
<evidence type="ECO:0000256" key="2">
    <source>
        <dbReference type="ARBA" id="ARBA00022552"/>
    </source>
</evidence>
<dbReference type="GO" id="GO:0052914">
    <property type="term" value="F:16S rRNA (guanine(1207)-N(2))-methyltransferase activity"/>
    <property type="evidence" value="ECO:0007669"/>
    <property type="project" value="UniProtKB-EC"/>
</dbReference>
<dbReference type="RefSeq" id="WP_254099303.1">
    <property type="nucleotide sequence ID" value="NZ_JANATA010000005.1"/>
</dbReference>
<dbReference type="Pfam" id="PF05175">
    <property type="entry name" value="MTS"/>
    <property type="match status" value="1"/>
</dbReference>
<comment type="caution">
    <text evidence="9">The sequence shown here is derived from an EMBL/GenBank/DDBJ whole genome shotgun (WGS) entry which is preliminary data.</text>
</comment>
<keyword evidence="1 6" id="KW-0963">Cytoplasm</keyword>
<dbReference type="Gene3D" id="3.40.50.150">
    <property type="entry name" value="Vaccinia Virus protein VP39"/>
    <property type="match status" value="2"/>
</dbReference>
<proteinExistence type="inferred from homology"/>